<dbReference type="InterPro" id="IPR000531">
    <property type="entry name" value="Beta-barrel_TonB"/>
</dbReference>
<evidence type="ECO:0000256" key="3">
    <source>
        <dbReference type="ARBA" id="ARBA00022448"/>
    </source>
</evidence>
<dbReference type="Gene3D" id="2.170.130.10">
    <property type="entry name" value="TonB-dependent receptor, plug domain"/>
    <property type="match status" value="1"/>
</dbReference>
<reference evidence="16 17" key="1">
    <citation type="submission" date="2019-12" db="EMBL/GenBank/DDBJ databases">
        <title>Draft genome sequencing of Halomonas icarensis D1-1.</title>
        <authorList>
            <person name="Pandiyan K."/>
            <person name="Kushwaha P."/>
            <person name="Gowdham M."/>
            <person name="Chakdar H."/>
            <person name="Singh A."/>
            <person name="Kumar M."/>
            <person name="Saxena A.K."/>
        </authorList>
    </citation>
    <scope>NUCLEOTIDE SEQUENCE [LARGE SCALE GENOMIC DNA]</scope>
    <source>
        <strain evidence="16 17">D1-1</strain>
    </source>
</reference>
<sequence length="759" mass="82988">MRIPHFLITILFHQPPLTRKCTVKPGITSAQRPPYRLLASAAGLAMASAAAPAMAQSSEAIELDSLTVIGEYSDTGYKAERSASGKYVKPLLDTPQTVSVVPEQVIEEQQALSLRQVLSNVSGITFDAGEGGGGSGDKINIRGFSANANMKVDGLRDSSQNNRTDMFNTERVEVIKGPSSVFGGAGTAGGVVNMVSKTPKNRSFVDAGLGLGSDDYRRLTLDANQTLEGMGQDSALRLNLMAHENNVPGRDDIGRERFGIAPSLTLGLSDATRATLSYVYQEDDNLPDYGLPAENGKVLPGVDHEAYYGWRNLDEERIESNIATLTLEHDISDRTRLENKTRYTHLDRDTTISASHVDRDGLAPGRYKPAGPQAYRRDVSTEMWINQTHLTTRFDTAGFEHELLVGAEVSRETYDRTASNLGLGKAHPYPDDGYDLSNPPGRWDGDTTYTPRGANEATLNNQALYVFDTITLDPQWDLSLGLRHDWIDGEAIDKESDERSSTRDKELSGRAGVVYKPADNGRVYLAYGTSFAPSAENLATSGGLPRGNGGENLSSEESSTWELGTKWEFMEGRLGLDGALFRVDKDNVREQDANDDLRLAGEQRVQGVELGVTGQLTDAWGVYANYTYLDSETRKSIAEPQTNGRDPAGHSLGNTPDHSFNLWTTYDVTPDLQLGYGARYVGERQVASDVAATVDSYWLHNAMLAYRVTDNLSAQLNVNNLLDEEYVERVRPRPGTASRSSAVEIGDGRAGILTLDYRF</sequence>
<dbReference type="PANTHER" id="PTHR32552">
    <property type="entry name" value="FERRICHROME IRON RECEPTOR-RELATED"/>
    <property type="match status" value="1"/>
</dbReference>
<dbReference type="GO" id="GO:0038023">
    <property type="term" value="F:signaling receptor activity"/>
    <property type="evidence" value="ECO:0007669"/>
    <property type="project" value="InterPro"/>
</dbReference>
<evidence type="ECO:0000256" key="1">
    <source>
        <dbReference type="ARBA" id="ARBA00004571"/>
    </source>
</evidence>
<dbReference type="PANTHER" id="PTHR32552:SF83">
    <property type="entry name" value="BLR3904 PROTEIN"/>
    <property type="match status" value="1"/>
</dbReference>
<evidence type="ECO:0000256" key="6">
    <source>
        <dbReference type="ARBA" id="ARBA00022729"/>
    </source>
</evidence>
<protein>
    <submittedName>
        <fullName evidence="16">TonB-dependent siderophore receptor</fullName>
    </submittedName>
</protein>
<evidence type="ECO:0000313" key="17">
    <source>
        <dbReference type="Proteomes" id="UP000448235"/>
    </source>
</evidence>
<dbReference type="CDD" id="cd01347">
    <property type="entry name" value="ligand_gated_channel"/>
    <property type="match status" value="1"/>
</dbReference>
<dbReference type="Gene3D" id="2.40.170.20">
    <property type="entry name" value="TonB-dependent receptor, beta-barrel domain"/>
    <property type="match status" value="1"/>
</dbReference>
<dbReference type="Pfam" id="PF00593">
    <property type="entry name" value="TonB_dep_Rec_b-barrel"/>
    <property type="match status" value="1"/>
</dbReference>
<dbReference type="GO" id="GO:0015891">
    <property type="term" value="P:siderophore transport"/>
    <property type="evidence" value="ECO:0007669"/>
    <property type="project" value="InterPro"/>
</dbReference>
<evidence type="ECO:0000313" key="16">
    <source>
        <dbReference type="EMBL" id="NAW12461.1"/>
    </source>
</evidence>
<accession>A0A7X4VYC4</accession>
<keyword evidence="17" id="KW-1185">Reference proteome</keyword>
<feature type="domain" description="TonB-dependent receptor-like beta-barrel" evidence="14">
    <location>
        <begin position="267"/>
        <end position="721"/>
    </location>
</feature>
<evidence type="ECO:0000256" key="5">
    <source>
        <dbReference type="ARBA" id="ARBA00022692"/>
    </source>
</evidence>
<dbReference type="Pfam" id="PF07715">
    <property type="entry name" value="Plug"/>
    <property type="match status" value="1"/>
</dbReference>
<keyword evidence="5 12" id="KW-0812">Transmembrane</keyword>
<dbReference type="InterPro" id="IPR036942">
    <property type="entry name" value="Beta-barrel_TonB_sf"/>
</dbReference>
<comment type="caution">
    <text evidence="16">The sequence shown here is derived from an EMBL/GenBank/DDBJ whole genome shotgun (WGS) entry which is preliminary data.</text>
</comment>
<dbReference type="PROSITE" id="PS52016">
    <property type="entry name" value="TONB_DEPENDENT_REC_3"/>
    <property type="match status" value="1"/>
</dbReference>
<keyword evidence="6" id="KW-0732">Signal</keyword>
<dbReference type="Proteomes" id="UP000448235">
    <property type="component" value="Unassembled WGS sequence"/>
</dbReference>
<evidence type="ECO:0000259" key="14">
    <source>
        <dbReference type="Pfam" id="PF00593"/>
    </source>
</evidence>
<name>A0A7X4VYC4_9GAMM</name>
<organism evidence="16 17">
    <name type="scientific">Halomonas icarae</name>
    <dbReference type="NCBI Taxonomy" id="2691040"/>
    <lineage>
        <taxon>Bacteria</taxon>
        <taxon>Pseudomonadati</taxon>
        <taxon>Pseudomonadota</taxon>
        <taxon>Gammaproteobacteria</taxon>
        <taxon>Oceanospirillales</taxon>
        <taxon>Halomonadaceae</taxon>
        <taxon>Halomonas</taxon>
    </lineage>
</organism>
<comment type="similarity">
    <text evidence="2 12 13">Belongs to the TonB-dependent receptor family.</text>
</comment>
<keyword evidence="7" id="KW-0406">Ion transport</keyword>
<evidence type="ECO:0000256" key="12">
    <source>
        <dbReference type="PROSITE-ProRule" id="PRU01360"/>
    </source>
</evidence>
<evidence type="ECO:0000256" key="7">
    <source>
        <dbReference type="ARBA" id="ARBA00023065"/>
    </source>
</evidence>
<evidence type="ECO:0000256" key="9">
    <source>
        <dbReference type="ARBA" id="ARBA00023136"/>
    </source>
</evidence>
<proteinExistence type="inferred from homology"/>
<evidence type="ECO:0000256" key="2">
    <source>
        <dbReference type="ARBA" id="ARBA00009810"/>
    </source>
</evidence>
<dbReference type="InterPro" id="IPR037066">
    <property type="entry name" value="Plug_dom_sf"/>
</dbReference>
<evidence type="ECO:0000256" key="8">
    <source>
        <dbReference type="ARBA" id="ARBA00023077"/>
    </source>
</evidence>
<dbReference type="InterPro" id="IPR039426">
    <property type="entry name" value="TonB-dep_rcpt-like"/>
</dbReference>
<dbReference type="GO" id="GO:0009279">
    <property type="term" value="C:cell outer membrane"/>
    <property type="evidence" value="ECO:0007669"/>
    <property type="project" value="UniProtKB-SubCell"/>
</dbReference>
<feature type="domain" description="TonB-dependent receptor plug" evidence="15">
    <location>
        <begin position="91"/>
        <end position="191"/>
    </location>
</feature>
<evidence type="ECO:0000259" key="15">
    <source>
        <dbReference type="Pfam" id="PF07715"/>
    </source>
</evidence>
<evidence type="ECO:0000256" key="4">
    <source>
        <dbReference type="ARBA" id="ARBA00022452"/>
    </source>
</evidence>
<dbReference type="FunFam" id="2.170.130.10:FF:000001">
    <property type="entry name" value="Catecholate siderophore TonB-dependent receptor"/>
    <property type="match status" value="1"/>
</dbReference>
<dbReference type="GO" id="GO:0015344">
    <property type="term" value="F:siderophore uptake transmembrane transporter activity"/>
    <property type="evidence" value="ECO:0007669"/>
    <property type="project" value="TreeGrafter"/>
</dbReference>
<evidence type="ECO:0000256" key="13">
    <source>
        <dbReference type="RuleBase" id="RU003357"/>
    </source>
</evidence>
<evidence type="ECO:0000256" key="10">
    <source>
        <dbReference type="ARBA" id="ARBA00023170"/>
    </source>
</evidence>
<comment type="subcellular location">
    <subcellularLocation>
        <location evidence="1 12">Cell outer membrane</location>
        <topology evidence="1 12">Multi-pass membrane protein</topology>
    </subcellularLocation>
</comment>
<keyword evidence="3 12" id="KW-0813">Transport</keyword>
<keyword evidence="8 13" id="KW-0798">TonB box</keyword>
<dbReference type="InterPro" id="IPR010105">
    <property type="entry name" value="TonB_sidphr_rcpt"/>
</dbReference>
<evidence type="ECO:0000256" key="11">
    <source>
        <dbReference type="ARBA" id="ARBA00023237"/>
    </source>
</evidence>
<dbReference type="SUPFAM" id="SSF56935">
    <property type="entry name" value="Porins"/>
    <property type="match status" value="1"/>
</dbReference>
<dbReference type="NCBIfam" id="TIGR01783">
    <property type="entry name" value="TonB-siderophor"/>
    <property type="match status" value="1"/>
</dbReference>
<keyword evidence="10 16" id="KW-0675">Receptor</keyword>
<gene>
    <name evidence="16" type="ORF">GRB80_06350</name>
</gene>
<keyword evidence="4 12" id="KW-1134">Transmembrane beta strand</keyword>
<keyword evidence="9 12" id="KW-0472">Membrane</keyword>
<dbReference type="InterPro" id="IPR012910">
    <property type="entry name" value="Plug_dom"/>
</dbReference>
<dbReference type="AlphaFoldDB" id="A0A7X4VYC4"/>
<keyword evidence="11 12" id="KW-0998">Cell outer membrane</keyword>
<dbReference type="EMBL" id="WUTS01000001">
    <property type="protein sequence ID" value="NAW12461.1"/>
    <property type="molecule type" value="Genomic_DNA"/>
</dbReference>